<protein>
    <submittedName>
        <fullName evidence="2">Uncharacterized protein</fullName>
    </submittedName>
</protein>
<dbReference type="VEuPathDB" id="FungiDB:ACLA_094710"/>
<dbReference type="OMA" id="CNTNTEC"/>
<keyword evidence="1" id="KW-0732">Signal</keyword>
<evidence type="ECO:0000313" key="2">
    <source>
        <dbReference type="EMBL" id="EAW11771.1"/>
    </source>
</evidence>
<dbReference type="RefSeq" id="XP_001273197.1">
    <property type="nucleotide sequence ID" value="XM_001273196.1"/>
</dbReference>
<dbReference type="GeneID" id="4704757"/>
<proteinExistence type="predicted"/>
<feature type="signal peptide" evidence="1">
    <location>
        <begin position="1"/>
        <end position="17"/>
    </location>
</feature>
<dbReference type="KEGG" id="act:ACLA_094710"/>
<accession>A1CFX2</accession>
<dbReference type="Proteomes" id="UP000006701">
    <property type="component" value="Unassembled WGS sequence"/>
</dbReference>
<reference evidence="2 3" key="1">
    <citation type="journal article" date="2008" name="PLoS Genet.">
        <title>Genomic islands in the pathogenic filamentous fungus Aspergillus fumigatus.</title>
        <authorList>
            <person name="Fedorova N.D."/>
            <person name="Khaldi N."/>
            <person name="Joardar V.S."/>
            <person name="Maiti R."/>
            <person name="Amedeo P."/>
            <person name="Anderson M.J."/>
            <person name="Crabtree J."/>
            <person name="Silva J.C."/>
            <person name="Badger J.H."/>
            <person name="Albarraq A."/>
            <person name="Angiuoli S."/>
            <person name="Bussey H."/>
            <person name="Bowyer P."/>
            <person name="Cotty P.J."/>
            <person name="Dyer P.S."/>
            <person name="Egan A."/>
            <person name="Galens K."/>
            <person name="Fraser-Liggett C.M."/>
            <person name="Haas B.J."/>
            <person name="Inman J.M."/>
            <person name="Kent R."/>
            <person name="Lemieux S."/>
            <person name="Malavazi I."/>
            <person name="Orvis J."/>
            <person name="Roemer T."/>
            <person name="Ronning C.M."/>
            <person name="Sundaram J.P."/>
            <person name="Sutton G."/>
            <person name="Turner G."/>
            <person name="Venter J.C."/>
            <person name="White O.R."/>
            <person name="Whitty B.R."/>
            <person name="Youngman P."/>
            <person name="Wolfe K.H."/>
            <person name="Goldman G.H."/>
            <person name="Wortman J.R."/>
            <person name="Jiang B."/>
            <person name="Denning D.W."/>
            <person name="Nierman W.C."/>
        </authorList>
    </citation>
    <scope>NUCLEOTIDE SEQUENCE [LARGE SCALE GENOMIC DNA]</scope>
    <source>
        <strain evidence="3">ATCC 1007 / CBS 513.65 / DSM 816 / NCTC 3887 / NRRL 1</strain>
    </source>
</reference>
<evidence type="ECO:0000313" key="3">
    <source>
        <dbReference type="Proteomes" id="UP000006701"/>
    </source>
</evidence>
<feature type="chain" id="PRO_5002633537" evidence="1">
    <location>
        <begin position="18"/>
        <end position="151"/>
    </location>
</feature>
<dbReference type="HOGENOM" id="CLU_1730997_0_0_1"/>
<dbReference type="AlphaFoldDB" id="A1CFX2"/>
<name>A1CFX2_ASPCL</name>
<sequence length="151" mass="16655">MKLLAATVSLLTVPVLAGKYAAGTVCNTNTECVDHCLEGRYTIVSHNGGFAFACDPNSADPVQYYVAVSKPGIWKAYAPTATQKTQMACDAMKGAMCNHVCFLSGKKSLEDDMRSQWYDTCRENGDLEPMFAVFSRAEDAKRRMDCKRDIF</sequence>
<keyword evidence="3" id="KW-1185">Reference proteome</keyword>
<dbReference type="EMBL" id="DS027052">
    <property type="protein sequence ID" value="EAW11771.1"/>
    <property type="molecule type" value="Genomic_DNA"/>
</dbReference>
<organism evidence="2 3">
    <name type="scientific">Aspergillus clavatus (strain ATCC 1007 / CBS 513.65 / DSM 816 / NCTC 3887 / NRRL 1 / QM 1276 / 107)</name>
    <dbReference type="NCBI Taxonomy" id="344612"/>
    <lineage>
        <taxon>Eukaryota</taxon>
        <taxon>Fungi</taxon>
        <taxon>Dikarya</taxon>
        <taxon>Ascomycota</taxon>
        <taxon>Pezizomycotina</taxon>
        <taxon>Eurotiomycetes</taxon>
        <taxon>Eurotiomycetidae</taxon>
        <taxon>Eurotiales</taxon>
        <taxon>Aspergillaceae</taxon>
        <taxon>Aspergillus</taxon>
        <taxon>Aspergillus subgen. Fumigati</taxon>
    </lineage>
</organism>
<evidence type="ECO:0000256" key="1">
    <source>
        <dbReference type="SAM" id="SignalP"/>
    </source>
</evidence>
<gene>
    <name evidence="2" type="ORF">ACLA_094710</name>
</gene>